<keyword evidence="5" id="KW-0999">Mitochondrion inner membrane</keyword>
<name>A0A2P6N9W7_9EUKA</name>
<comment type="caution">
    <text evidence="9">The sequence shown here is derived from an EMBL/GenBank/DDBJ whole genome shotgun (WGS) entry which is preliminary data.</text>
</comment>
<sequence>MLANARRLPSLLRNKAPRHNRSHLLSVAPLAKFTPRRFVSRDLDMGRPNRNTQAIFNEVTGEKESTGIAGLKVVPNAREQLVELYEQILRDLQLIPETAVEWFIKQRLEIIHSEANDQVAEDKIGGGQLEALIEDAKEELENIPFLLEHKPWDVDPEVTDIPHIVLRPEDRN</sequence>
<evidence type="ECO:0000256" key="2">
    <source>
        <dbReference type="ARBA" id="ARBA00010261"/>
    </source>
</evidence>
<dbReference type="PANTHER" id="PTHR12653">
    <property type="entry name" value="NADH-UBIQUINONE OXIDOREDUCTASE 13 KD-B SUBUNIT"/>
    <property type="match status" value="1"/>
</dbReference>
<keyword evidence="3" id="KW-0813">Transport</keyword>
<dbReference type="InParanoid" id="A0A2P6N9W7"/>
<keyword evidence="6" id="KW-0249">Electron transport</keyword>
<organism evidence="9 10">
    <name type="scientific">Planoprotostelium fungivorum</name>
    <dbReference type="NCBI Taxonomy" id="1890364"/>
    <lineage>
        <taxon>Eukaryota</taxon>
        <taxon>Amoebozoa</taxon>
        <taxon>Evosea</taxon>
        <taxon>Variosea</taxon>
        <taxon>Cavosteliida</taxon>
        <taxon>Cavosteliaceae</taxon>
        <taxon>Planoprotostelium</taxon>
    </lineage>
</organism>
<dbReference type="InterPro" id="IPR006806">
    <property type="entry name" value="NDUFA5"/>
</dbReference>
<keyword evidence="8" id="KW-0472">Membrane</keyword>
<dbReference type="OrthoDB" id="286811at2759"/>
<protein>
    <submittedName>
        <fullName evidence="9">Uncharacterized protein</fullName>
    </submittedName>
</protein>
<accession>A0A2P6N9W7</accession>
<dbReference type="GO" id="GO:0005743">
    <property type="term" value="C:mitochondrial inner membrane"/>
    <property type="evidence" value="ECO:0007669"/>
    <property type="project" value="UniProtKB-SubCell"/>
</dbReference>
<dbReference type="FunCoup" id="A0A2P6N9W7">
    <property type="interactions" value="269"/>
</dbReference>
<dbReference type="AlphaFoldDB" id="A0A2P6N9W7"/>
<comment type="subcellular location">
    <subcellularLocation>
        <location evidence="1">Mitochondrion inner membrane</location>
        <topology evidence="1">Peripheral membrane protein</topology>
        <orientation evidence="1">Matrix side</orientation>
    </subcellularLocation>
</comment>
<keyword evidence="10" id="KW-1185">Reference proteome</keyword>
<dbReference type="EMBL" id="MDYQ01000139">
    <property type="protein sequence ID" value="PRP80748.1"/>
    <property type="molecule type" value="Genomic_DNA"/>
</dbReference>
<gene>
    <name evidence="9" type="ORF">PROFUN_11488</name>
</gene>
<evidence type="ECO:0000313" key="9">
    <source>
        <dbReference type="EMBL" id="PRP80748.1"/>
    </source>
</evidence>
<comment type="similarity">
    <text evidence="2">Belongs to the complex I NDUFA5 subunit family.</text>
</comment>
<keyword evidence="7" id="KW-0496">Mitochondrion</keyword>
<reference evidence="9 10" key="1">
    <citation type="journal article" date="2018" name="Genome Biol. Evol.">
        <title>Multiple Roots of Fruiting Body Formation in Amoebozoa.</title>
        <authorList>
            <person name="Hillmann F."/>
            <person name="Forbes G."/>
            <person name="Novohradska S."/>
            <person name="Ferling I."/>
            <person name="Riege K."/>
            <person name="Groth M."/>
            <person name="Westermann M."/>
            <person name="Marz M."/>
            <person name="Spaller T."/>
            <person name="Winckler T."/>
            <person name="Schaap P."/>
            <person name="Glockner G."/>
        </authorList>
    </citation>
    <scope>NUCLEOTIDE SEQUENCE [LARGE SCALE GENOMIC DNA]</scope>
    <source>
        <strain evidence="9 10">Jena</strain>
    </source>
</reference>
<dbReference type="STRING" id="1890364.A0A2P6N9W7"/>
<dbReference type="GO" id="GO:0022904">
    <property type="term" value="P:respiratory electron transport chain"/>
    <property type="evidence" value="ECO:0007669"/>
    <property type="project" value="InterPro"/>
</dbReference>
<evidence type="ECO:0000256" key="7">
    <source>
        <dbReference type="ARBA" id="ARBA00023128"/>
    </source>
</evidence>
<evidence type="ECO:0000256" key="5">
    <source>
        <dbReference type="ARBA" id="ARBA00022792"/>
    </source>
</evidence>
<evidence type="ECO:0000313" key="10">
    <source>
        <dbReference type="Proteomes" id="UP000241769"/>
    </source>
</evidence>
<keyword evidence="4" id="KW-0679">Respiratory chain</keyword>
<dbReference type="Proteomes" id="UP000241769">
    <property type="component" value="Unassembled WGS sequence"/>
</dbReference>
<proteinExistence type="inferred from homology"/>
<evidence type="ECO:0000256" key="8">
    <source>
        <dbReference type="ARBA" id="ARBA00023136"/>
    </source>
</evidence>
<evidence type="ECO:0000256" key="4">
    <source>
        <dbReference type="ARBA" id="ARBA00022660"/>
    </source>
</evidence>
<evidence type="ECO:0000256" key="1">
    <source>
        <dbReference type="ARBA" id="ARBA00004443"/>
    </source>
</evidence>
<evidence type="ECO:0000256" key="3">
    <source>
        <dbReference type="ARBA" id="ARBA00022448"/>
    </source>
</evidence>
<evidence type="ECO:0000256" key="6">
    <source>
        <dbReference type="ARBA" id="ARBA00022982"/>
    </source>
</evidence>
<dbReference type="PANTHER" id="PTHR12653:SF0">
    <property type="entry name" value="NADH DEHYDROGENASE [UBIQUINONE] 1 ALPHA SUBCOMPLEX SUBUNIT 5"/>
    <property type="match status" value="1"/>
</dbReference>
<dbReference type="Pfam" id="PF04716">
    <property type="entry name" value="ETC_C1_NDUFA5"/>
    <property type="match status" value="1"/>
</dbReference>